<keyword evidence="3" id="KW-1185">Reference proteome</keyword>
<feature type="compositionally biased region" description="Low complexity" evidence="1">
    <location>
        <begin position="45"/>
        <end position="67"/>
    </location>
</feature>
<evidence type="ECO:0000313" key="2">
    <source>
        <dbReference type="EMBL" id="KAL2818786.1"/>
    </source>
</evidence>
<feature type="region of interest" description="Disordered" evidence="1">
    <location>
        <begin position="1"/>
        <end position="133"/>
    </location>
</feature>
<feature type="compositionally biased region" description="Basic and acidic residues" evidence="1">
    <location>
        <begin position="113"/>
        <end position="123"/>
    </location>
</feature>
<comment type="caution">
    <text evidence="2">The sequence shown here is derived from an EMBL/GenBank/DDBJ whole genome shotgun (WGS) entry which is preliminary data.</text>
</comment>
<feature type="region of interest" description="Disordered" evidence="1">
    <location>
        <begin position="179"/>
        <end position="236"/>
    </location>
</feature>
<evidence type="ECO:0000313" key="3">
    <source>
        <dbReference type="Proteomes" id="UP001610335"/>
    </source>
</evidence>
<feature type="compositionally biased region" description="Basic residues" evidence="1">
    <location>
        <begin position="185"/>
        <end position="195"/>
    </location>
</feature>
<gene>
    <name evidence="2" type="ORF">BDW59DRAFT_151835</name>
</gene>
<protein>
    <recommendedName>
        <fullName evidence="4">Pal1 cell morphology protein-domain-containing protein</fullName>
    </recommendedName>
</protein>
<evidence type="ECO:0008006" key="4">
    <source>
        <dbReference type="Google" id="ProtNLM"/>
    </source>
</evidence>
<sequence length="271" mass="30303">MSFSRFRKPNPNTSKPLYERRDISYNPSYMPPNNIDDDIIPLTGSSASSSSTSRRNSFTLKALSPRRLSIRLKSRSSPPSPSSLSSSSSSSSDQKKEKHRTHSTPDNNITRSYNDKTARRPKEPLSGGGRGEFIYKPLHRQDYPTVVAETVAAQSRPASRYAYNYIPAASGTWGGELSVPMQPRARSRSRSRSRPHYTLDDDRHELHDDMDNYGHGNGRSSEGGTSRASIMGSRREYSHPDIYTSAAEKRLSRAARRLTTVMVPDADEIYG</sequence>
<accession>A0ABR4HTQ5</accession>
<dbReference type="EMBL" id="JBFXLS010000081">
    <property type="protein sequence ID" value="KAL2818786.1"/>
    <property type="molecule type" value="Genomic_DNA"/>
</dbReference>
<organism evidence="2 3">
    <name type="scientific">Aspergillus cavernicola</name>
    <dbReference type="NCBI Taxonomy" id="176166"/>
    <lineage>
        <taxon>Eukaryota</taxon>
        <taxon>Fungi</taxon>
        <taxon>Dikarya</taxon>
        <taxon>Ascomycota</taxon>
        <taxon>Pezizomycotina</taxon>
        <taxon>Eurotiomycetes</taxon>
        <taxon>Eurotiomycetidae</taxon>
        <taxon>Eurotiales</taxon>
        <taxon>Aspergillaceae</taxon>
        <taxon>Aspergillus</taxon>
        <taxon>Aspergillus subgen. Nidulantes</taxon>
    </lineage>
</organism>
<feature type="compositionally biased region" description="Polar residues" evidence="1">
    <location>
        <begin position="218"/>
        <end position="228"/>
    </location>
</feature>
<proteinExistence type="predicted"/>
<evidence type="ECO:0000256" key="1">
    <source>
        <dbReference type="SAM" id="MobiDB-lite"/>
    </source>
</evidence>
<feature type="compositionally biased region" description="Low complexity" evidence="1">
    <location>
        <begin position="82"/>
        <end position="92"/>
    </location>
</feature>
<reference evidence="2 3" key="1">
    <citation type="submission" date="2024-07" db="EMBL/GenBank/DDBJ databases">
        <title>Section-level genome sequencing and comparative genomics of Aspergillus sections Usti and Cavernicolus.</title>
        <authorList>
            <consortium name="Lawrence Berkeley National Laboratory"/>
            <person name="Nybo J.L."/>
            <person name="Vesth T.C."/>
            <person name="Theobald S."/>
            <person name="Frisvad J.C."/>
            <person name="Larsen T.O."/>
            <person name="Kjaerboelling I."/>
            <person name="Rothschild-Mancinelli K."/>
            <person name="Lyhne E.K."/>
            <person name="Kogle M.E."/>
            <person name="Barry K."/>
            <person name="Clum A."/>
            <person name="Na H."/>
            <person name="Ledsgaard L."/>
            <person name="Lin J."/>
            <person name="Lipzen A."/>
            <person name="Kuo A."/>
            <person name="Riley R."/>
            <person name="Mondo S."/>
            <person name="LaButti K."/>
            <person name="Haridas S."/>
            <person name="Pangalinan J."/>
            <person name="Salamov A.A."/>
            <person name="Simmons B.A."/>
            <person name="Magnuson J.K."/>
            <person name="Chen J."/>
            <person name="Drula E."/>
            <person name="Henrissat B."/>
            <person name="Wiebenga A."/>
            <person name="Lubbers R.J."/>
            <person name="Gomes A.C."/>
            <person name="Makela M.R."/>
            <person name="Stajich J."/>
            <person name="Grigoriev I.V."/>
            <person name="Mortensen U.H."/>
            <person name="De vries R.P."/>
            <person name="Baker S.E."/>
            <person name="Andersen M.R."/>
        </authorList>
    </citation>
    <scope>NUCLEOTIDE SEQUENCE [LARGE SCALE GENOMIC DNA]</scope>
    <source>
        <strain evidence="2 3">CBS 600.67</strain>
    </source>
</reference>
<feature type="compositionally biased region" description="Basic and acidic residues" evidence="1">
    <location>
        <begin position="197"/>
        <end position="212"/>
    </location>
</feature>
<name>A0ABR4HTQ5_9EURO</name>
<dbReference type="Proteomes" id="UP001610335">
    <property type="component" value="Unassembled WGS sequence"/>
</dbReference>